<dbReference type="Proteomes" id="UP000005283">
    <property type="component" value="Unassembled WGS sequence"/>
</dbReference>
<accession>D1W6X7</accession>
<evidence type="ECO:0000259" key="2">
    <source>
        <dbReference type="SMART" id="SM00854"/>
    </source>
</evidence>
<dbReference type="InterPro" id="IPR052169">
    <property type="entry name" value="CW_Biosynth-Accessory"/>
</dbReference>
<dbReference type="InterPro" id="IPR019079">
    <property type="entry name" value="Capsule_synth_CapA"/>
</dbReference>
<dbReference type="Gene3D" id="3.60.21.10">
    <property type="match status" value="1"/>
</dbReference>
<sequence>MNNMRLAFTGDILSYKRQNKIIRKKKIGYDIVFKGIKSLFAHSDYVCGSLETPIAGKELKYTKSHVEFNTPECFLKALRESGFSLLTTANNHCLDRGLEGLRQTIINLRKNNLDFTGTQMTYKENNFLVKEIKNKKIAFISYTYGTNSSTNEVILDKDETYMVNLTRQQDHIPNRSFLKSSLLKIFKTLMPRNIQDRFYQRFYLSSLVDCVDEREISLEHNRFYIDKMKQTIKDAKNNSDVVIFCLHSGGQFNNEVGKYTKYLVDVITKEGADIVVCNHTHDVLPIELVNGKLVAWSLGNFSFTPKEGYYIDGVYADYSIILYIDIIDDCFKSSFSVIKNIIGVDGISRVVPVYDEYIKSEKQEQDVLLEDVIEVINRVFKYKRYTTVEEKYEVLSWRKS</sequence>
<evidence type="ECO:0000313" key="3">
    <source>
        <dbReference type="EMBL" id="EFA91747.1"/>
    </source>
</evidence>
<dbReference type="PANTHER" id="PTHR33393:SF12">
    <property type="entry name" value="CAPSULE BIOSYNTHESIS PROTEIN CAPA"/>
    <property type="match status" value="1"/>
</dbReference>
<dbReference type="eggNOG" id="COG2843">
    <property type="taxonomic scope" value="Bacteria"/>
</dbReference>
<dbReference type="PANTHER" id="PTHR33393">
    <property type="entry name" value="POLYGLUTAMINE SYNTHESIS ACCESSORY PROTEIN RV0574C-RELATED"/>
    <property type="match status" value="1"/>
</dbReference>
<organism evidence="3 4">
    <name type="scientific">Hoylesella buccalis ATCC 35310</name>
    <dbReference type="NCBI Taxonomy" id="679190"/>
    <lineage>
        <taxon>Bacteria</taxon>
        <taxon>Pseudomonadati</taxon>
        <taxon>Bacteroidota</taxon>
        <taxon>Bacteroidia</taxon>
        <taxon>Bacteroidales</taxon>
        <taxon>Prevotellaceae</taxon>
        <taxon>Hoylesella</taxon>
    </lineage>
</organism>
<gene>
    <name evidence="3" type="ORF">HMPREF0650_0063</name>
</gene>
<evidence type="ECO:0000313" key="4">
    <source>
        <dbReference type="Proteomes" id="UP000005283"/>
    </source>
</evidence>
<comment type="similarity">
    <text evidence="1">Belongs to the CapA family.</text>
</comment>
<dbReference type="SMART" id="SM00854">
    <property type="entry name" value="PGA_cap"/>
    <property type="match status" value="1"/>
</dbReference>
<dbReference type="EMBL" id="ADEG01000073">
    <property type="protein sequence ID" value="EFA91747.1"/>
    <property type="molecule type" value="Genomic_DNA"/>
</dbReference>
<protein>
    <submittedName>
        <fullName evidence="3">Bacterial capsule synthesis protein</fullName>
    </submittedName>
</protein>
<keyword evidence="4" id="KW-1185">Reference proteome</keyword>
<dbReference type="Pfam" id="PF09587">
    <property type="entry name" value="PGA_cap"/>
    <property type="match status" value="1"/>
</dbReference>
<dbReference type="AlphaFoldDB" id="D1W6X7"/>
<proteinExistence type="inferred from homology"/>
<comment type="caution">
    <text evidence="3">The sequence shown here is derived from an EMBL/GenBank/DDBJ whole genome shotgun (WGS) entry which is preliminary data.</text>
</comment>
<dbReference type="InterPro" id="IPR029052">
    <property type="entry name" value="Metallo-depent_PP-like"/>
</dbReference>
<feature type="domain" description="Capsule synthesis protein CapA" evidence="2">
    <location>
        <begin position="5"/>
        <end position="305"/>
    </location>
</feature>
<reference evidence="3 4" key="1">
    <citation type="submission" date="2009-12" db="EMBL/GenBank/DDBJ databases">
        <title>Genome Sequence of Prevotella buccalis ATCC 35310.</title>
        <authorList>
            <person name="Durkin A.S."/>
            <person name="Madupu R."/>
            <person name="Torralba M."/>
            <person name="Methe B."/>
            <person name="Sutton G."/>
            <person name="Strausberg R.L."/>
            <person name="Nelson K.E."/>
        </authorList>
    </citation>
    <scope>NUCLEOTIDE SEQUENCE [LARGE SCALE GENOMIC DNA]</scope>
    <source>
        <strain evidence="3 4">ATCC 35310</strain>
    </source>
</reference>
<evidence type="ECO:0000256" key="1">
    <source>
        <dbReference type="ARBA" id="ARBA00005662"/>
    </source>
</evidence>
<dbReference type="STRING" id="679190.HMPREF0650_0063"/>
<dbReference type="SUPFAM" id="SSF56300">
    <property type="entry name" value="Metallo-dependent phosphatases"/>
    <property type="match status" value="1"/>
</dbReference>
<name>D1W6X7_9BACT</name>